<evidence type="ECO:0000256" key="3">
    <source>
        <dbReference type="ARBA" id="ARBA00023163"/>
    </source>
</evidence>
<feature type="region of interest" description="Disordered" evidence="4">
    <location>
        <begin position="1"/>
        <end position="30"/>
    </location>
</feature>
<proteinExistence type="predicted"/>
<dbReference type="EMBL" id="BMCT01000001">
    <property type="protein sequence ID" value="GGF49263.1"/>
    <property type="molecule type" value="Genomic_DNA"/>
</dbReference>
<dbReference type="PANTHER" id="PTHR47893">
    <property type="entry name" value="REGULATORY PROTEIN PCHR"/>
    <property type="match status" value="1"/>
</dbReference>
<dbReference type="InterPro" id="IPR018060">
    <property type="entry name" value="HTH_AraC"/>
</dbReference>
<accession>A0A917BLZ9</accession>
<evidence type="ECO:0000256" key="1">
    <source>
        <dbReference type="ARBA" id="ARBA00023015"/>
    </source>
</evidence>
<dbReference type="InterPro" id="IPR018062">
    <property type="entry name" value="HTH_AraC-typ_CS"/>
</dbReference>
<feature type="domain" description="HTH araC/xylS-type" evidence="5">
    <location>
        <begin position="253"/>
        <end position="351"/>
    </location>
</feature>
<gene>
    <name evidence="6" type="ORF">GCM10007301_05610</name>
</gene>
<evidence type="ECO:0000256" key="4">
    <source>
        <dbReference type="SAM" id="MobiDB-lite"/>
    </source>
</evidence>
<dbReference type="AlphaFoldDB" id="A0A917BLZ9"/>
<dbReference type="InterPro" id="IPR009057">
    <property type="entry name" value="Homeodomain-like_sf"/>
</dbReference>
<sequence length="351" mass="38629">MNARNTDMAGTPKASSTPNPTRMARQAASRLPSTCVRRADLATQSQAIGSHFTLLRPDLEADGAALRGSYHLTRMRSGLTLHTSDTYEIHDLTTRVVHGEGLTISLFLEGMADVSMGGRPFLLGPGASGGGAEGSFIAWAEADQFERRGRRGTHARKVNISLPGVWLQQEGLPELEAHRELLAFSRDHLANARWKLSPHLVRLAEQLLAPPDYGPLLRSLYMESRAMEIALEALSGFGRARSSASPADHRRMMRVYDFIEAHMDRELTLEELARDVGMSVSTLQRRFRAVFGVTVFEHVRQRKLELAREALASQGLSVAQAAYLAGYTSSANFATAFKRAFGMSPKAARQR</sequence>
<keyword evidence="2" id="KW-0238">DNA-binding</keyword>
<dbReference type="SMART" id="SM00342">
    <property type="entry name" value="HTH_ARAC"/>
    <property type="match status" value="1"/>
</dbReference>
<dbReference type="PANTHER" id="PTHR47893:SF1">
    <property type="entry name" value="REGULATORY PROTEIN PCHR"/>
    <property type="match status" value="1"/>
</dbReference>
<comment type="caution">
    <text evidence="6">The sequence shown here is derived from an EMBL/GenBank/DDBJ whole genome shotgun (WGS) entry which is preliminary data.</text>
</comment>
<dbReference type="RefSeq" id="WP_188575193.1">
    <property type="nucleotide sequence ID" value="NZ_BMCT01000001.1"/>
</dbReference>
<protein>
    <submittedName>
        <fullName evidence="6">AraC family transcriptional regulator</fullName>
    </submittedName>
</protein>
<dbReference type="GO" id="GO:0003700">
    <property type="term" value="F:DNA-binding transcription factor activity"/>
    <property type="evidence" value="ECO:0007669"/>
    <property type="project" value="InterPro"/>
</dbReference>
<evidence type="ECO:0000256" key="2">
    <source>
        <dbReference type="ARBA" id="ARBA00023125"/>
    </source>
</evidence>
<dbReference type="Proteomes" id="UP000606044">
    <property type="component" value="Unassembled WGS sequence"/>
</dbReference>
<dbReference type="InterPro" id="IPR053142">
    <property type="entry name" value="PchR_regulatory_protein"/>
</dbReference>
<keyword evidence="1" id="KW-0805">Transcription regulation</keyword>
<dbReference type="PROSITE" id="PS00041">
    <property type="entry name" value="HTH_ARAC_FAMILY_1"/>
    <property type="match status" value="1"/>
</dbReference>
<keyword evidence="3" id="KW-0804">Transcription</keyword>
<dbReference type="Pfam" id="PF12833">
    <property type="entry name" value="HTH_18"/>
    <property type="match status" value="1"/>
</dbReference>
<dbReference type="SUPFAM" id="SSF46689">
    <property type="entry name" value="Homeodomain-like"/>
    <property type="match status" value="2"/>
</dbReference>
<organism evidence="6 7">
    <name type="scientific">Azorhizobium oxalatiphilum</name>
    <dbReference type="NCBI Taxonomy" id="980631"/>
    <lineage>
        <taxon>Bacteria</taxon>
        <taxon>Pseudomonadati</taxon>
        <taxon>Pseudomonadota</taxon>
        <taxon>Alphaproteobacteria</taxon>
        <taxon>Hyphomicrobiales</taxon>
        <taxon>Xanthobacteraceae</taxon>
        <taxon>Azorhizobium</taxon>
    </lineage>
</organism>
<evidence type="ECO:0000259" key="5">
    <source>
        <dbReference type="PROSITE" id="PS01124"/>
    </source>
</evidence>
<dbReference type="Gene3D" id="1.10.10.60">
    <property type="entry name" value="Homeodomain-like"/>
    <property type="match status" value="1"/>
</dbReference>
<evidence type="ECO:0000313" key="6">
    <source>
        <dbReference type="EMBL" id="GGF49263.1"/>
    </source>
</evidence>
<dbReference type="GO" id="GO:0043565">
    <property type="term" value="F:sequence-specific DNA binding"/>
    <property type="evidence" value="ECO:0007669"/>
    <property type="project" value="InterPro"/>
</dbReference>
<keyword evidence="7" id="KW-1185">Reference proteome</keyword>
<reference evidence="6" key="1">
    <citation type="journal article" date="2014" name="Int. J. Syst. Evol. Microbiol.">
        <title>Complete genome sequence of Corynebacterium casei LMG S-19264T (=DSM 44701T), isolated from a smear-ripened cheese.</title>
        <authorList>
            <consortium name="US DOE Joint Genome Institute (JGI-PGF)"/>
            <person name="Walter F."/>
            <person name="Albersmeier A."/>
            <person name="Kalinowski J."/>
            <person name="Ruckert C."/>
        </authorList>
    </citation>
    <scope>NUCLEOTIDE SEQUENCE</scope>
    <source>
        <strain evidence="6">CCM 7897</strain>
    </source>
</reference>
<name>A0A917BLZ9_9HYPH</name>
<dbReference type="PROSITE" id="PS01124">
    <property type="entry name" value="HTH_ARAC_FAMILY_2"/>
    <property type="match status" value="1"/>
</dbReference>
<evidence type="ECO:0000313" key="7">
    <source>
        <dbReference type="Proteomes" id="UP000606044"/>
    </source>
</evidence>
<reference evidence="6" key="2">
    <citation type="submission" date="2020-09" db="EMBL/GenBank/DDBJ databases">
        <authorList>
            <person name="Sun Q."/>
            <person name="Sedlacek I."/>
        </authorList>
    </citation>
    <scope>NUCLEOTIDE SEQUENCE</scope>
    <source>
        <strain evidence="6">CCM 7897</strain>
    </source>
</reference>